<accession>A0A9D3YM15</accession>
<dbReference type="EMBL" id="JAIWYP010000015">
    <property type="protein sequence ID" value="KAH3700633.1"/>
    <property type="molecule type" value="Genomic_DNA"/>
</dbReference>
<reference evidence="1" key="2">
    <citation type="submission" date="2020-11" db="EMBL/GenBank/DDBJ databases">
        <authorList>
            <person name="McCartney M.A."/>
            <person name="Auch B."/>
            <person name="Kono T."/>
            <person name="Mallez S."/>
            <person name="Becker A."/>
            <person name="Gohl D.M."/>
            <person name="Silverstein K.A.T."/>
            <person name="Koren S."/>
            <person name="Bechman K.B."/>
            <person name="Herman A."/>
            <person name="Abrahante J.E."/>
            <person name="Garbe J."/>
        </authorList>
    </citation>
    <scope>NUCLEOTIDE SEQUENCE</scope>
    <source>
        <strain evidence="1">Duluth1</strain>
        <tissue evidence="1">Whole animal</tissue>
    </source>
</reference>
<proteinExistence type="predicted"/>
<organism evidence="1 2">
    <name type="scientific">Dreissena polymorpha</name>
    <name type="common">Zebra mussel</name>
    <name type="synonym">Mytilus polymorpha</name>
    <dbReference type="NCBI Taxonomy" id="45954"/>
    <lineage>
        <taxon>Eukaryota</taxon>
        <taxon>Metazoa</taxon>
        <taxon>Spiralia</taxon>
        <taxon>Lophotrochozoa</taxon>
        <taxon>Mollusca</taxon>
        <taxon>Bivalvia</taxon>
        <taxon>Autobranchia</taxon>
        <taxon>Heteroconchia</taxon>
        <taxon>Euheterodonta</taxon>
        <taxon>Imparidentia</taxon>
        <taxon>Neoheterodontei</taxon>
        <taxon>Myida</taxon>
        <taxon>Dreissenoidea</taxon>
        <taxon>Dreissenidae</taxon>
        <taxon>Dreissena</taxon>
    </lineage>
</organism>
<evidence type="ECO:0000313" key="1">
    <source>
        <dbReference type="EMBL" id="KAH3700633.1"/>
    </source>
</evidence>
<comment type="caution">
    <text evidence="1">The sequence shown here is derived from an EMBL/GenBank/DDBJ whole genome shotgun (WGS) entry which is preliminary data.</text>
</comment>
<reference evidence="1" key="1">
    <citation type="journal article" date="2019" name="bioRxiv">
        <title>The Genome of the Zebra Mussel, Dreissena polymorpha: A Resource for Invasive Species Research.</title>
        <authorList>
            <person name="McCartney M.A."/>
            <person name="Auch B."/>
            <person name="Kono T."/>
            <person name="Mallez S."/>
            <person name="Zhang Y."/>
            <person name="Obille A."/>
            <person name="Becker A."/>
            <person name="Abrahante J.E."/>
            <person name="Garbe J."/>
            <person name="Badalamenti J.P."/>
            <person name="Herman A."/>
            <person name="Mangelson H."/>
            <person name="Liachko I."/>
            <person name="Sullivan S."/>
            <person name="Sone E.D."/>
            <person name="Koren S."/>
            <person name="Silverstein K.A.T."/>
            <person name="Beckman K.B."/>
            <person name="Gohl D.M."/>
        </authorList>
    </citation>
    <scope>NUCLEOTIDE SEQUENCE</scope>
    <source>
        <strain evidence="1">Duluth1</strain>
        <tissue evidence="1">Whole animal</tissue>
    </source>
</reference>
<gene>
    <name evidence="1" type="ORF">DPMN_075610</name>
</gene>
<evidence type="ECO:0000313" key="2">
    <source>
        <dbReference type="Proteomes" id="UP000828390"/>
    </source>
</evidence>
<dbReference type="AlphaFoldDB" id="A0A9D3YM15"/>
<keyword evidence="2" id="KW-1185">Reference proteome</keyword>
<protein>
    <submittedName>
        <fullName evidence="1">Uncharacterized protein</fullName>
    </submittedName>
</protein>
<dbReference type="Proteomes" id="UP000828390">
    <property type="component" value="Unassembled WGS sequence"/>
</dbReference>
<name>A0A9D3YM15_DREPO</name>
<sequence>MSKPRTKNSILSYLTASKTKPEAENEVKLIVDDAVSEASFDRAYIVRKLMEKIVELSLENRIVLFLIKTVYYGYNYSPTPTSGHPSSLVAPCRRPVCAATVDKHYIMHPSLAVTPNFASQIGHARARTDLLSSAQDIIRTNVLTKFHEDHINSPPPDWNNFQLIQEIMNTNVLTKLYEDWTINVILRVVTSFY</sequence>